<reference evidence="1" key="2">
    <citation type="journal article" date="2021" name="PeerJ">
        <title>Extensive microbial diversity within the chicken gut microbiome revealed by metagenomics and culture.</title>
        <authorList>
            <person name="Gilroy R."/>
            <person name="Ravi A."/>
            <person name="Getino M."/>
            <person name="Pursley I."/>
            <person name="Horton D.L."/>
            <person name="Alikhan N.F."/>
            <person name="Baker D."/>
            <person name="Gharbi K."/>
            <person name="Hall N."/>
            <person name="Watson M."/>
            <person name="Adriaenssens E.M."/>
            <person name="Foster-Nyarko E."/>
            <person name="Jarju S."/>
            <person name="Secka A."/>
            <person name="Antonio M."/>
            <person name="Oren A."/>
            <person name="Chaudhuri R.R."/>
            <person name="La Ragione R."/>
            <person name="Hildebrand F."/>
            <person name="Pallen M.J."/>
        </authorList>
    </citation>
    <scope>NUCLEOTIDE SEQUENCE</scope>
    <source>
        <strain evidence="1">7463</strain>
    </source>
</reference>
<name>A0A9D1LE14_9BURK</name>
<comment type="caution">
    <text evidence="1">The sequence shown here is derived from an EMBL/GenBank/DDBJ whole genome shotgun (WGS) entry which is preliminary data.</text>
</comment>
<evidence type="ECO:0000313" key="1">
    <source>
        <dbReference type="EMBL" id="HIU37168.1"/>
    </source>
</evidence>
<accession>A0A9D1LE14</accession>
<protein>
    <submittedName>
        <fullName evidence="1">Uncharacterized protein</fullName>
    </submittedName>
</protein>
<organism evidence="1 2">
    <name type="scientific">Candidatus Aphodousia faecigallinarum</name>
    <dbReference type="NCBI Taxonomy" id="2840677"/>
    <lineage>
        <taxon>Bacteria</taxon>
        <taxon>Pseudomonadati</taxon>
        <taxon>Pseudomonadota</taxon>
        <taxon>Betaproteobacteria</taxon>
        <taxon>Burkholderiales</taxon>
        <taxon>Sutterellaceae</taxon>
        <taxon>Sutterellaceae incertae sedis</taxon>
        <taxon>Candidatus Aphodousia</taxon>
    </lineage>
</organism>
<reference evidence="1" key="1">
    <citation type="submission" date="2020-10" db="EMBL/GenBank/DDBJ databases">
        <authorList>
            <person name="Gilroy R."/>
        </authorList>
    </citation>
    <scope>NUCLEOTIDE SEQUENCE</scope>
    <source>
        <strain evidence="1">7463</strain>
    </source>
</reference>
<dbReference type="Proteomes" id="UP000824083">
    <property type="component" value="Unassembled WGS sequence"/>
</dbReference>
<dbReference type="EMBL" id="DVMY01000049">
    <property type="protein sequence ID" value="HIU37168.1"/>
    <property type="molecule type" value="Genomic_DNA"/>
</dbReference>
<evidence type="ECO:0000313" key="2">
    <source>
        <dbReference type="Proteomes" id="UP000824083"/>
    </source>
</evidence>
<sequence length="108" mass="11614">MPRNRLGAKALRDVRTHPLALNLLTLWVKIGKISCAIVLDLSARICGVLSDGLDGAIAMEGLKLLGSRRCEPPTQMQNGRSFDLPLFCILVASQLKVTPTKSGSANET</sequence>
<dbReference type="AlphaFoldDB" id="A0A9D1LE14"/>
<proteinExistence type="predicted"/>
<gene>
    <name evidence="1" type="ORF">IAC56_02710</name>
</gene>